<reference evidence="2" key="1">
    <citation type="submission" date="2019-09" db="EMBL/GenBank/DDBJ databases">
        <title>Characterization of Mobilized Colistin Resistance Gene mcr-9 Carrying Colisitin Resistant Salmonella enterica serotype Senftenberg ST14.</title>
        <authorList>
            <person name="Cha M.-H."/>
            <person name="Woo G.-J."/>
        </authorList>
    </citation>
    <scope>NUCLEOTIDE SEQUENCE</scope>
    <source>
        <strain evidence="2">KUFSE-SAL0043</strain>
    </source>
</reference>
<dbReference type="EMBL" id="CP043765">
    <property type="protein sequence ID" value="QUS47108.1"/>
    <property type="molecule type" value="Genomic_DNA"/>
</dbReference>
<dbReference type="InterPro" id="IPR015358">
    <property type="entry name" value="Tscrpt_reg_MerR_DNA-bd"/>
</dbReference>
<sequence>MATARTYYLVTSLILVSPLKEIKELLKFRSAGLQRRDAIRAAAAAKVADIDARIQDLTAIRDALASLVSTCACSGTKPECPILEALEKK</sequence>
<dbReference type="SUPFAM" id="SSF46955">
    <property type="entry name" value="Putative DNA-binding domain"/>
    <property type="match status" value="1"/>
</dbReference>
<gene>
    <name evidence="2" type="ORF">F1331_26335</name>
</gene>
<organism evidence="2">
    <name type="scientific">Salmonella enterica subsp. enterica serovar Dessau</name>
    <dbReference type="NCBI Taxonomy" id="2564349"/>
    <lineage>
        <taxon>Bacteria</taxon>
        <taxon>Pseudomonadati</taxon>
        <taxon>Pseudomonadota</taxon>
        <taxon>Gammaproteobacteria</taxon>
        <taxon>Enterobacterales</taxon>
        <taxon>Enterobacteriaceae</taxon>
        <taxon>Salmonella</taxon>
    </lineage>
</organism>
<dbReference type="GO" id="GO:0003677">
    <property type="term" value="F:DNA binding"/>
    <property type="evidence" value="ECO:0007669"/>
    <property type="project" value="UniProtKB-KW"/>
</dbReference>
<evidence type="ECO:0000313" key="2">
    <source>
        <dbReference type="EMBL" id="QUS47108.1"/>
    </source>
</evidence>
<evidence type="ECO:0000259" key="1">
    <source>
        <dbReference type="Pfam" id="PF09278"/>
    </source>
</evidence>
<keyword evidence="2" id="KW-0238">DNA-binding</keyword>
<dbReference type="Pfam" id="PF09278">
    <property type="entry name" value="MerR-DNA-bind"/>
    <property type="match status" value="1"/>
</dbReference>
<dbReference type="AlphaFoldDB" id="A0A8E5MYP1"/>
<name>A0A8E5MYP1_SALET</name>
<protein>
    <submittedName>
        <fullName evidence="2">MerR family DNA-binding protein</fullName>
    </submittedName>
</protein>
<accession>A0A8E5MYP1</accession>
<feature type="domain" description="Transcription regulator MerR DNA binding" evidence="1">
    <location>
        <begin position="18"/>
        <end position="67"/>
    </location>
</feature>
<proteinExistence type="predicted"/>
<dbReference type="InterPro" id="IPR009061">
    <property type="entry name" value="DNA-bd_dom_put_sf"/>
</dbReference>
<dbReference type="Gene3D" id="1.10.1660.10">
    <property type="match status" value="1"/>
</dbReference>